<gene>
    <name evidence="1" type="ORF">DWX31_12220</name>
    <name evidence="2" type="ORF">DXD79_17465</name>
</gene>
<name>A0A374P4E7_9FIRM</name>
<dbReference type="Proteomes" id="UP000263014">
    <property type="component" value="Unassembled WGS sequence"/>
</dbReference>
<dbReference type="EMBL" id="QTJW01000007">
    <property type="protein sequence ID" value="RGD70432.1"/>
    <property type="molecule type" value="Genomic_DNA"/>
</dbReference>
<proteinExistence type="predicted"/>
<dbReference type="AlphaFoldDB" id="A0A374P4E7"/>
<evidence type="ECO:0000313" key="2">
    <source>
        <dbReference type="EMBL" id="RGJ01979.1"/>
    </source>
</evidence>
<protein>
    <submittedName>
        <fullName evidence="2">UDP-N-acetylmuramoyl-tripeptide--D-alanyl-D-alanine ligase</fullName>
    </submittedName>
</protein>
<evidence type="ECO:0000313" key="4">
    <source>
        <dbReference type="Proteomes" id="UP000263014"/>
    </source>
</evidence>
<accession>A0A374P4E7</accession>
<evidence type="ECO:0000313" key="3">
    <source>
        <dbReference type="Proteomes" id="UP000261023"/>
    </source>
</evidence>
<reference evidence="3 4" key="1">
    <citation type="submission" date="2018-08" db="EMBL/GenBank/DDBJ databases">
        <title>A genome reference for cultivated species of the human gut microbiota.</title>
        <authorList>
            <person name="Zou Y."/>
            <person name="Xue W."/>
            <person name="Luo G."/>
        </authorList>
    </citation>
    <scope>NUCLEOTIDE SEQUENCE [LARGE SCALE GENOMIC DNA]</scope>
    <source>
        <strain evidence="1 3">AF19-13AC</strain>
        <strain evidence="2 4">TM09-12</strain>
    </source>
</reference>
<organism evidence="2 4">
    <name type="scientific">Hungatella hathewayi</name>
    <dbReference type="NCBI Taxonomy" id="154046"/>
    <lineage>
        <taxon>Bacteria</taxon>
        <taxon>Bacillati</taxon>
        <taxon>Bacillota</taxon>
        <taxon>Clostridia</taxon>
        <taxon>Lachnospirales</taxon>
        <taxon>Lachnospiraceae</taxon>
        <taxon>Hungatella</taxon>
    </lineage>
</organism>
<dbReference type="Proteomes" id="UP000261023">
    <property type="component" value="Unassembled WGS sequence"/>
</dbReference>
<comment type="caution">
    <text evidence="2">The sequence shown here is derived from an EMBL/GenBank/DDBJ whole genome shotgun (WGS) entry which is preliminary data.</text>
</comment>
<dbReference type="EMBL" id="QSON01000008">
    <property type="protein sequence ID" value="RGJ01979.1"/>
    <property type="molecule type" value="Genomic_DNA"/>
</dbReference>
<dbReference type="GO" id="GO:0016874">
    <property type="term" value="F:ligase activity"/>
    <property type="evidence" value="ECO:0007669"/>
    <property type="project" value="UniProtKB-KW"/>
</dbReference>
<sequence length="66" mass="7967">MKKRRGAVTLIGSGRPEVKVCDIINGIPKVKRVEKGEYIEFRLRYSLFHREIKRYDKETFEEIKRR</sequence>
<evidence type="ECO:0000313" key="1">
    <source>
        <dbReference type="EMBL" id="RGD70432.1"/>
    </source>
</evidence>
<dbReference type="OrthoDB" id="2063293at2"/>
<dbReference type="RefSeq" id="WP_002602563.1">
    <property type="nucleotide sequence ID" value="NZ_QSON01000008.1"/>
</dbReference>
<keyword evidence="2" id="KW-0436">Ligase</keyword>